<evidence type="ECO:0000256" key="2">
    <source>
        <dbReference type="SAM" id="Phobius"/>
    </source>
</evidence>
<name>A0A1I0GPN1_9BACI</name>
<dbReference type="AlphaFoldDB" id="A0A1I0GPN1"/>
<proteinExistence type="predicted"/>
<evidence type="ECO:0000313" key="4">
    <source>
        <dbReference type="Proteomes" id="UP000199095"/>
    </source>
</evidence>
<dbReference type="OrthoDB" id="2971140at2"/>
<evidence type="ECO:0008006" key="5">
    <source>
        <dbReference type="Google" id="ProtNLM"/>
    </source>
</evidence>
<organism evidence="3 4">
    <name type="scientific">Salinibacillus kushneri</name>
    <dbReference type="NCBI Taxonomy" id="237682"/>
    <lineage>
        <taxon>Bacteria</taxon>
        <taxon>Bacillati</taxon>
        <taxon>Bacillota</taxon>
        <taxon>Bacilli</taxon>
        <taxon>Bacillales</taxon>
        <taxon>Bacillaceae</taxon>
        <taxon>Salinibacillus</taxon>
    </lineage>
</organism>
<protein>
    <recommendedName>
        <fullName evidence="5">Type IV pilus assembly protein PilN</fullName>
    </recommendedName>
</protein>
<sequence length="187" mass="21477">MVVEINLLQNREQKNRTFMVTLIFMIFLLIVLFAAAFMYSVFIKQDISNLQDTLTQTEETRLNLTNQVNQEHLKEIDELKQAVKALQSYPIDSAAFITSLIALLPANAQIGHFEYTDGKINLQILMEDDMDAAYYLSHLSQTDWIDSVSLVSVSQTDQDENTQKYIAQYDLTINRDDVRENGEGDQE</sequence>
<dbReference type="InterPro" id="IPR007813">
    <property type="entry name" value="PilN"/>
</dbReference>
<dbReference type="PANTHER" id="PTHR40278">
    <property type="entry name" value="DNA UTILIZATION PROTEIN HOFN"/>
    <property type="match status" value="1"/>
</dbReference>
<keyword evidence="1" id="KW-0175">Coiled coil</keyword>
<evidence type="ECO:0000313" key="3">
    <source>
        <dbReference type="EMBL" id="SET72121.1"/>
    </source>
</evidence>
<accession>A0A1I0GPN1</accession>
<dbReference type="InterPro" id="IPR052534">
    <property type="entry name" value="Extracell_DNA_Util/SecSys_Comp"/>
</dbReference>
<dbReference type="Pfam" id="PF05137">
    <property type="entry name" value="PilN"/>
    <property type="match status" value="1"/>
</dbReference>
<dbReference type="EMBL" id="FOHJ01000007">
    <property type="protein sequence ID" value="SET72121.1"/>
    <property type="molecule type" value="Genomic_DNA"/>
</dbReference>
<gene>
    <name evidence="3" type="ORF">SAMN05421676_10770</name>
</gene>
<dbReference type="Proteomes" id="UP000199095">
    <property type="component" value="Unassembled WGS sequence"/>
</dbReference>
<dbReference type="STRING" id="237682.SAMN05421676_10770"/>
<keyword evidence="2" id="KW-0812">Transmembrane</keyword>
<feature type="transmembrane region" description="Helical" evidence="2">
    <location>
        <begin position="20"/>
        <end position="42"/>
    </location>
</feature>
<dbReference type="RefSeq" id="WP_093135647.1">
    <property type="nucleotide sequence ID" value="NZ_FOHJ01000007.1"/>
</dbReference>
<keyword evidence="4" id="KW-1185">Reference proteome</keyword>
<feature type="coiled-coil region" evidence="1">
    <location>
        <begin position="47"/>
        <end position="89"/>
    </location>
</feature>
<evidence type="ECO:0000256" key="1">
    <source>
        <dbReference type="SAM" id="Coils"/>
    </source>
</evidence>
<dbReference type="PANTHER" id="PTHR40278:SF1">
    <property type="entry name" value="DNA UTILIZATION PROTEIN HOFN"/>
    <property type="match status" value="1"/>
</dbReference>
<keyword evidence="2" id="KW-0472">Membrane</keyword>
<keyword evidence="2" id="KW-1133">Transmembrane helix</keyword>
<reference evidence="4" key="1">
    <citation type="submission" date="2016-10" db="EMBL/GenBank/DDBJ databases">
        <authorList>
            <person name="Varghese N."/>
            <person name="Submissions S."/>
        </authorList>
    </citation>
    <scope>NUCLEOTIDE SEQUENCE [LARGE SCALE GENOMIC DNA]</scope>
    <source>
        <strain evidence="4">CGMCC 1.3566</strain>
    </source>
</reference>